<sequence length="459" mass="48996">MGEAKTIAVIGGGASGLAAAVAAGEALRDLEGAGGAAGEVVEGDAGAARVVVYEASDRVGRSILATGNGRCNFSNARPGEGDYRNAAFVRRVLFEFECRASRYVPSQAKTSTAYPNGVLGFFSDHGLMWREEGEGRLYPLANKAASVLDCLRAACAAAGVEERVECEVVAVEPPRAEGASFTLRLADGRFERAGVVIVAVGGTVARELLPKGLSFREPEPTLGPLATDPRWPRRLDNIRVRGALELWRPGEKMTPQELNRNGFPMGTHEGERLVAREVGEAMFRKYGVSGIAAFNLSRLAEPGDVLAVDFVPWVRPCDMEAFLNRRRKLLRASLGRDVMWNDMLRGMVLAPVADVLLEAAALDGARPVAKGETAVIAPVLKGLRLPVTGLGDVRQCQVHRGGVSVRAVDDRTCEVRRVPGLYVVGEALDVDAACGGFNLHWAWASGLLAGWSAAERLRA</sequence>
<reference evidence="2 3" key="1">
    <citation type="journal article" date="2019" name="Microbiol. Resour. Announc.">
        <title>Draft Genome Sequences of Type Strains of Gordonibacter faecihominis, Paraeggerthella hongkongensis, Parvibacter caecicola,Slackia equolifaciens, Slackia faecicanis, and Slackia isoflavoniconvertens.</title>
        <authorList>
            <person name="Danylec N."/>
            <person name="Stoll D.A."/>
            <person name="Dotsch A."/>
            <person name="Huch M."/>
        </authorList>
    </citation>
    <scope>NUCLEOTIDE SEQUENCE [LARGE SCALE GENOMIC DNA]</scope>
    <source>
        <strain evidence="2 3">DSM 18785</strain>
    </source>
</reference>
<protein>
    <submittedName>
        <fullName evidence="2">Aminoacetone oxidase family FAD-binding enzyme</fullName>
    </submittedName>
</protein>
<dbReference type="Pfam" id="PF03486">
    <property type="entry name" value="HI0933_like"/>
    <property type="match status" value="1"/>
</dbReference>
<gene>
    <name evidence="2" type="ORF">DMP10_03770</name>
</gene>
<evidence type="ECO:0000313" key="3">
    <source>
        <dbReference type="Proteomes" id="UP000278327"/>
    </source>
</evidence>
<dbReference type="SUPFAM" id="SSF160996">
    <property type="entry name" value="HI0933 insert domain-like"/>
    <property type="match status" value="1"/>
</dbReference>
<dbReference type="AlphaFoldDB" id="A0A3N0AVU2"/>
<keyword evidence="3" id="KW-1185">Reference proteome</keyword>
<proteinExistence type="predicted"/>
<evidence type="ECO:0000259" key="1">
    <source>
        <dbReference type="Pfam" id="PF03486"/>
    </source>
</evidence>
<dbReference type="InterPro" id="IPR023166">
    <property type="entry name" value="BaiN-like_dom_sf"/>
</dbReference>
<dbReference type="PANTHER" id="PTHR42887:SF2">
    <property type="entry name" value="OS12G0638800 PROTEIN"/>
    <property type="match status" value="1"/>
</dbReference>
<dbReference type="SUPFAM" id="SSF51905">
    <property type="entry name" value="FAD/NAD(P)-binding domain"/>
    <property type="match status" value="1"/>
</dbReference>
<feature type="domain" description="RsdA/BaiN/AoA(So)-like Rossmann fold-like" evidence="1">
    <location>
        <begin position="34"/>
        <end position="450"/>
    </location>
</feature>
<dbReference type="PANTHER" id="PTHR42887">
    <property type="entry name" value="OS12G0638800 PROTEIN"/>
    <property type="match status" value="1"/>
</dbReference>
<evidence type="ECO:0000313" key="2">
    <source>
        <dbReference type="EMBL" id="RNL38992.1"/>
    </source>
</evidence>
<dbReference type="RefSeq" id="WP_117283477.1">
    <property type="nucleotide sequence ID" value="NZ_JAMTCE010000003.1"/>
</dbReference>
<name>A0A3N0AVU2_9ACTN</name>
<dbReference type="Gene3D" id="1.10.8.260">
    <property type="entry name" value="HI0933 insert domain-like"/>
    <property type="match status" value="1"/>
</dbReference>
<dbReference type="Proteomes" id="UP000278327">
    <property type="component" value="Unassembled WGS sequence"/>
</dbReference>
<dbReference type="EMBL" id="QICA01000004">
    <property type="protein sequence ID" value="RNL38992.1"/>
    <property type="molecule type" value="Genomic_DNA"/>
</dbReference>
<accession>A0A3N0AVU2</accession>
<dbReference type="InterPro" id="IPR004792">
    <property type="entry name" value="BaiN-like"/>
</dbReference>
<dbReference type="Gene3D" id="3.50.50.60">
    <property type="entry name" value="FAD/NAD(P)-binding domain"/>
    <property type="match status" value="1"/>
</dbReference>
<organism evidence="2 3">
    <name type="scientific">Adlercreutzia equolifaciens subsp. celatus DSM 18785</name>
    <dbReference type="NCBI Taxonomy" id="1121021"/>
    <lineage>
        <taxon>Bacteria</taxon>
        <taxon>Bacillati</taxon>
        <taxon>Actinomycetota</taxon>
        <taxon>Coriobacteriia</taxon>
        <taxon>Eggerthellales</taxon>
        <taxon>Eggerthellaceae</taxon>
        <taxon>Adlercreutzia</taxon>
    </lineage>
</organism>
<dbReference type="Gene3D" id="2.40.30.10">
    <property type="entry name" value="Translation factors"/>
    <property type="match status" value="1"/>
</dbReference>
<comment type="caution">
    <text evidence="2">The sequence shown here is derived from an EMBL/GenBank/DDBJ whole genome shotgun (WGS) entry which is preliminary data.</text>
</comment>
<dbReference type="InterPro" id="IPR057661">
    <property type="entry name" value="RsdA/BaiN/AoA(So)_Rossmann"/>
</dbReference>
<dbReference type="InterPro" id="IPR036188">
    <property type="entry name" value="FAD/NAD-bd_sf"/>
</dbReference>